<feature type="transmembrane region" description="Helical" evidence="7">
    <location>
        <begin position="96"/>
        <end position="116"/>
    </location>
</feature>
<evidence type="ECO:0000256" key="6">
    <source>
        <dbReference type="ARBA" id="ARBA00023136"/>
    </source>
</evidence>
<dbReference type="GO" id="GO:0055085">
    <property type="term" value="P:transmembrane transport"/>
    <property type="evidence" value="ECO:0007669"/>
    <property type="project" value="InterPro"/>
</dbReference>
<comment type="similarity">
    <text evidence="7">Belongs to the binding-protein-dependent transport system permease family.</text>
</comment>
<feature type="transmembrane region" description="Helical" evidence="7">
    <location>
        <begin position="65"/>
        <end position="84"/>
    </location>
</feature>
<evidence type="ECO:0000256" key="1">
    <source>
        <dbReference type="ARBA" id="ARBA00004651"/>
    </source>
</evidence>
<dbReference type="CDD" id="cd06261">
    <property type="entry name" value="TM_PBP2"/>
    <property type="match status" value="1"/>
</dbReference>
<gene>
    <name evidence="9" type="ORF">PLANPX_2609</name>
</gene>
<keyword evidence="5 7" id="KW-1133">Transmembrane helix</keyword>
<dbReference type="Pfam" id="PF00528">
    <property type="entry name" value="BPD_transp_1"/>
    <property type="match status" value="1"/>
</dbReference>
<organism evidence="9 10">
    <name type="scientific">Lacipirellula parvula</name>
    <dbReference type="NCBI Taxonomy" id="2650471"/>
    <lineage>
        <taxon>Bacteria</taxon>
        <taxon>Pseudomonadati</taxon>
        <taxon>Planctomycetota</taxon>
        <taxon>Planctomycetia</taxon>
        <taxon>Pirellulales</taxon>
        <taxon>Lacipirellulaceae</taxon>
        <taxon>Lacipirellula</taxon>
    </lineage>
</organism>
<evidence type="ECO:0000256" key="5">
    <source>
        <dbReference type="ARBA" id="ARBA00022989"/>
    </source>
</evidence>
<dbReference type="RefSeq" id="WP_152098866.1">
    <property type="nucleotide sequence ID" value="NZ_AP021861.1"/>
</dbReference>
<feature type="domain" description="ABC transmembrane type-1" evidence="8">
    <location>
        <begin position="58"/>
        <end position="243"/>
    </location>
</feature>
<dbReference type="Gene3D" id="1.10.3720.10">
    <property type="entry name" value="MetI-like"/>
    <property type="match status" value="1"/>
</dbReference>
<evidence type="ECO:0000256" key="3">
    <source>
        <dbReference type="ARBA" id="ARBA00022475"/>
    </source>
</evidence>
<evidence type="ECO:0000313" key="9">
    <source>
        <dbReference type="EMBL" id="BBO32997.1"/>
    </source>
</evidence>
<name>A0A5K7XAL5_9BACT</name>
<evidence type="ECO:0000259" key="8">
    <source>
        <dbReference type="PROSITE" id="PS50928"/>
    </source>
</evidence>
<keyword evidence="2 7" id="KW-0813">Transport</keyword>
<dbReference type="SUPFAM" id="SSF161098">
    <property type="entry name" value="MetI-like"/>
    <property type="match status" value="1"/>
</dbReference>
<dbReference type="EMBL" id="AP021861">
    <property type="protein sequence ID" value="BBO32997.1"/>
    <property type="molecule type" value="Genomic_DNA"/>
</dbReference>
<evidence type="ECO:0000256" key="7">
    <source>
        <dbReference type="RuleBase" id="RU363032"/>
    </source>
</evidence>
<accession>A0A5K7XAL5</accession>
<dbReference type="KEGG" id="lpav:PLANPX_2609"/>
<dbReference type="InterPro" id="IPR000515">
    <property type="entry name" value="MetI-like"/>
</dbReference>
<evidence type="ECO:0000256" key="2">
    <source>
        <dbReference type="ARBA" id="ARBA00022448"/>
    </source>
</evidence>
<feature type="transmembrane region" description="Helical" evidence="7">
    <location>
        <begin position="7"/>
        <end position="26"/>
    </location>
</feature>
<feature type="transmembrane region" description="Helical" evidence="7">
    <location>
        <begin position="122"/>
        <end position="143"/>
    </location>
</feature>
<keyword evidence="4 7" id="KW-0812">Transmembrane</keyword>
<dbReference type="PANTHER" id="PTHR30151">
    <property type="entry name" value="ALKANE SULFONATE ABC TRANSPORTER-RELATED, MEMBRANE SUBUNIT"/>
    <property type="match status" value="1"/>
</dbReference>
<sequence>MSDRLAFRIAAPVLLGMILLVAWEAWVRYAEVPRYLLPAPSDVASTIAAQWSQLAPAWWVTLKTMLVALAAAVLLGVAAAALFASSRLIETSLYPYAVILQVTPLVAVAPFIVIWVGWERIWLTQLVCAWIVAFFPILANTTVGLRSADSGLRDLFALYGASPWQRLRLLLAPSALPYFLAGLKVSANLALVGAVVAEFVIGSQVENPGLASTIFTSQLNTNTPLMFAALALISLTGIVTFFAMEWVSWLLLRRWHASAVGSG</sequence>
<dbReference type="InterPro" id="IPR035906">
    <property type="entry name" value="MetI-like_sf"/>
</dbReference>
<dbReference type="AlphaFoldDB" id="A0A5K7XAL5"/>
<dbReference type="GO" id="GO:0005886">
    <property type="term" value="C:plasma membrane"/>
    <property type="evidence" value="ECO:0007669"/>
    <property type="project" value="UniProtKB-SubCell"/>
</dbReference>
<evidence type="ECO:0000256" key="4">
    <source>
        <dbReference type="ARBA" id="ARBA00022692"/>
    </source>
</evidence>
<keyword evidence="6 7" id="KW-0472">Membrane</keyword>
<reference evidence="10" key="1">
    <citation type="submission" date="2019-10" db="EMBL/GenBank/DDBJ databases">
        <title>Lacipirellula parvula gen. nov., sp. nov., representing a lineage of planctomycetes widespread in freshwater anoxic habitats, and description of the family Lacipirellulaceae.</title>
        <authorList>
            <person name="Dedysh S.N."/>
            <person name="Kulichevskaya I.S."/>
            <person name="Beletsky A.V."/>
            <person name="Rakitin A.L."/>
            <person name="Mardanov A.V."/>
            <person name="Ivanova A.A."/>
            <person name="Saltykova V.X."/>
            <person name="Rijpstra W.I.C."/>
            <person name="Sinninghe Damste J.S."/>
            <person name="Ravin N.V."/>
        </authorList>
    </citation>
    <scope>NUCLEOTIDE SEQUENCE [LARGE SCALE GENOMIC DNA]</scope>
    <source>
        <strain evidence="10">PX69</strain>
    </source>
</reference>
<protein>
    <submittedName>
        <fullName evidence="9">Hydroxymethylpyrimidine ABC transporter</fullName>
    </submittedName>
</protein>
<dbReference type="PANTHER" id="PTHR30151:SF41">
    <property type="entry name" value="ABC TRANSPORTER PERMEASE PROTEIN"/>
    <property type="match status" value="1"/>
</dbReference>
<keyword evidence="3" id="KW-1003">Cell membrane</keyword>
<keyword evidence="10" id="KW-1185">Reference proteome</keyword>
<proteinExistence type="inferred from homology"/>
<dbReference type="Proteomes" id="UP000326837">
    <property type="component" value="Chromosome"/>
</dbReference>
<feature type="transmembrane region" description="Helical" evidence="7">
    <location>
        <begin position="225"/>
        <end position="252"/>
    </location>
</feature>
<dbReference type="PROSITE" id="PS50928">
    <property type="entry name" value="ABC_TM1"/>
    <property type="match status" value="1"/>
</dbReference>
<comment type="subcellular location">
    <subcellularLocation>
        <location evidence="1 7">Cell membrane</location>
        <topology evidence="1 7">Multi-pass membrane protein</topology>
    </subcellularLocation>
</comment>
<evidence type="ECO:0000313" key="10">
    <source>
        <dbReference type="Proteomes" id="UP000326837"/>
    </source>
</evidence>